<evidence type="ECO:0008006" key="4">
    <source>
        <dbReference type="Google" id="ProtNLM"/>
    </source>
</evidence>
<organism evidence="2 3">
    <name type="scientific">Lachnellula occidentalis</name>
    <dbReference type="NCBI Taxonomy" id="215460"/>
    <lineage>
        <taxon>Eukaryota</taxon>
        <taxon>Fungi</taxon>
        <taxon>Dikarya</taxon>
        <taxon>Ascomycota</taxon>
        <taxon>Pezizomycotina</taxon>
        <taxon>Leotiomycetes</taxon>
        <taxon>Helotiales</taxon>
        <taxon>Lachnaceae</taxon>
        <taxon>Lachnellula</taxon>
    </lineage>
</organism>
<keyword evidence="1" id="KW-0732">Signal</keyword>
<gene>
    <name evidence="2" type="ORF">LOCC1_G008422</name>
</gene>
<feature type="non-terminal residue" evidence="2">
    <location>
        <position position="124"/>
    </location>
</feature>
<proteinExistence type="predicted"/>
<dbReference type="OrthoDB" id="3552651at2759"/>
<evidence type="ECO:0000313" key="2">
    <source>
        <dbReference type="EMBL" id="TVY33156.1"/>
    </source>
</evidence>
<evidence type="ECO:0000313" key="3">
    <source>
        <dbReference type="Proteomes" id="UP000443090"/>
    </source>
</evidence>
<evidence type="ECO:0000256" key="1">
    <source>
        <dbReference type="SAM" id="SignalP"/>
    </source>
</evidence>
<comment type="caution">
    <text evidence="2">The sequence shown here is derived from an EMBL/GenBank/DDBJ whole genome shotgun (WGS) entry which is preliminary data.</text>
</comment>
<accession>A0A8H8U7C9</accession>
<dbReference type="AlphaFoldDB" id="A0A8H8U7C9"/>
<keyword evidence="3" id="KW-1185">Reference proteome</keyword>
<feature type="signal peptide" evidence="1">
    <location>
        <begin position="1"/>
        <end position="19"/>
    </location>
</feature>
<dbReference type="EMBL" id="QGMI01001464">
    <property type="protein sequence ID" value="TVY33156.1"/>
    <property type="molecule type" value="Genomic_DNA"/>
</dbReference>
<dbReference type="Proteomes" id="UP000443090">
    <property type="component" value="Unassembled WGS sequence"/>
</dbReference>
<reference evidence="2 3" key="1">
    <citation type="submission" date="2018-05" db="EMBL/GenBank/DDBJ databases">
        <title>Genome sequencing and assembly of the regulated plant pathogen Lachnellula willkommii and related sister species for the development of diagnostic species identification markers.</title>
        <authorList>
            <person name="Giroux E."/>
            <person name="Bilodeau G."/>
        </authorList>
    </citation>
    <scope>NUCLEOTIDE SEQUENCE [LARGE SCALE GENOMIC DNA]</scope>
    <source>
        <strain evidence="2 3">CBS 160.35</strain>
    </source>
</reference>
<sequence>MQYQFFLGTFLALAAGTSAMPSPQLSPAAQCWSTCSTDCVFTGSLNGGLCSDDGTCTCIVGGIKERSPAPAPQSAATECWETCSTGCEGAGNLRGGLCSSNGTCTCLTGTGIMARKAAPEPQAA</sequence>
<feature type="chain" id="PRO_5034349235" description="Extracellular membrane protein CFEM domain-containing protein" evidence="1">
    <location>
        <begin position="20"/>
        <end position="124"/>
    </location>
</feature>
<name>A0A8H8U7C9_9HELO</name>
<protein>
    <recommendedName>
        <fullName evidence="4">Extracellular membrane protein CFEM domain-containing protein</fullName>
    </recommendedName>
</protein>